<dbReference type="AlphaFoldDB" id="A0A6J4T1S1"/>
<feature type="compositionally biased region" description="Basic and acidic residues" evidence="1">
    <location>
        <begin position="39"/>
        <end position="48"/>
    </location>
</feature>
<feature type="non-terminal residue" evidence="2">
    <location>
        <position position="48"/>
    </location>
</feature>
<evidence type="ECO:0000313" key="2">
    <source>
        <dbReference type="EMBL" id="CAA9510881.1"/>
    </source>
</evidence>
<feature type="non-terminal residue" evidence="2">
    <location>
        <position position="1"/>
    </location>
</feature>
<keyword evidence="2" id="KW-0808">Transferase</keyword>
<sequence length="48" mass="5176">PADRVGRLVRRPPLALARPQDHRAHGRAAGEWAGSLPGRDGRLADGRL</sequence>
<gene>
    <name evidence="2" type="ORF">AVDCRST_MAG17-1970</name>
</gene>
<dbReference type="EMBL" id="CADCVV010000157">
    <property type="protein sequence ID" value="CAA9510881.1"/>
    <property type="molecule type" value="Genomic_DNA"/>
</dbReference>
<reference evidence="2" key="1">
    <citation type="submission" date="2020-02" db="EMBL/GenBank/DDBJ databases">
        <authorList>
            <person name="Meier V. D."/>
        </authorList>
    </citation>
    <scope>NUCLEOTIDE SEQUENCE</scope>
    <source>
        <strain evidence="2">AVDCRST_MAG17</strain>
    </source>
</reference>
<feature type="region of interest" description="Disordered" evidence="1">
    <location>
        <begin position="1"/>
        <end position="48"/>
    </location>
</feature>
<keyword evidence="2" id="KW-0328">Glycosyltransferase</keyword>
<accession>A0A6J4T1S1</accession>
<dbReference type="EC" id="2.4.1.-" evidence="2"/>
<organism evidence="2">
    <name type="scientific">uncultured Solirubrobacterales bacterium</name>
    <dbReference type="NCBI Taxonomy" id="768556"/>
    <lineage>
        <taxon>Bacteria</taxon>
        <taxon>Bacillati</taxon>
        <taxon>Actinomycetota</taxon>
        <taxon>Thermoleophilia</taxon>
        <taxon>Solirubrobacterales</taxon>
        <taxon>environmental samples</taxon>
    </lineage>
</organism>
<protein>
    <submittedName>
        <fullName evidence="2">Lipid carrier: UDP-N-acetylgalactosaminyltransferase</fullName>
        <ecNumber evidence="2">2.4.1.-</ecNumber>
    </submittedName>
</protein>
<dbReference type="GO" id="GO:0016757">
    <property type="term" value="F:glycosyltransferase activity"/>
    <property type="evidence" value="ECO:0007669"/>
    <property type="project" value="UniProtKB-KW"/>
</dbReference>
<proteinExistence type="predicted"/>
<evidence type="ECO:0000256" key="1">
    <source>
        <dbReference type="SAM" id="MobiDB-lite"/>
    </source>
</evidence>
<name>A0A6J4T1S1_9ACTN</name>